<keyword evidence="3" id="KW-1185">Reference proteome</keyword>
<dbReference type="RefSeq" id="XP_011131925.1">
    <property type="nucleotide sequence ID" value="XM_011133623.1"/>
</dbReference>
<sequence length="437" mass="48998">MEFVSLFLPSDHSPSDPVGAALPIYVRAQLEDDKCSTVGIGTLSFASFLNRRLPSLKEMPSSYFAACTSLEKGVDIPVFEILMKLPLITKETSTITGILCVGVAIDVMNLDMTQNMRQDPRQDSALANIMSAPITNVEPLAEYSTAHYGGAHDADLSRCVTSDNYSFVKHQSYATKNAEKDSQRQPFGSYTRVRPDSNQETRLHGREKRAKSQERARPRTQNLPRPRSRTRDRSQERFQDGIRDNHHNDDNWAQAENRAERSMAERSMAEGRDMVKEGRDMVKEGIVVEERVNAQDELAMSRVTSDQRKAPNNERKEPADELVGGRRHEPCQAMRGIADSESSAANGKVLAGQESVSNVGGTSPQESGIIQGNKDHLLQCEVMLLKLNAEQAHQKFREEMKLIETKSEERLETIRKENQCAFTPYLSHLTFAQEVAE</sequence>
<accession>A0A023B2S6</accession>
<dbReference type="VEuPathDB" id="CryptoDB:GNI_123690"/>
<evidence type="ECO:0000256" key="1">
    <source>
        <dbReference type="SAM" id="MobiDB-lite"/>
    </source>
</evidence>
<name>A0A023B2S6_GRENI</name>
<feature type="compositionally biased region" description="Basic and acidic residues" evidence="1">
    <location>
        <begin position="229"/>
        <end position="250"/>
    </location>
</feature>
<gene>
    <name evidence="2" type="ORF">GNI_123690</name>
</gene>
<feature type="region of interest" description="Disordered" evidence="1">
    <location>
        <begin position="301"/>
        <end position="326"/>
    </location>
</feature>
<feature type="compositionally biased region" description="Basic and acidic residues" evidence="1">
    <location>
        <begin position="305"/>
        <end position="326"/>
    </location>
</feature>
<evidence type="ECO:0000313" key="3">
    <source>
        <dbReference type="Proteomes" id="UP000019763"/>
    </source>
</evidence>
<feature type="region of interest" description="Disordered" evidence="1">
    <location>
        <begin position="175"/>
        <end position="252"/>
    </location>
</feature>
<dbReference type="Proteomes" id="UP000019763">
    <property type="component" value="Unassembled WGS sequence"/>
</dbReference>
<feature type="compositionally biased region" description="Basic and acidic residues" evidence="1">
    <location>
        <begin position="193"/>
        <end position="217"/>
    </location>
</feature>
<dbReference type="GeneID" id="22914346"/>
<comment type="caution">
    <text evidence="2">The sequence shown here is derived from an EMBL/GenBank/DDBJ whole genome shotgun (WGS) entry which is preliminary data.</text>
</comment>
<reference evidence="2" key="1">
    <citation type="submission" date="2013-12" db="EMBL/GenBank/DDBJ databases">
        <authorList>
            <person name="Omoto C.K."/>
            <person name="Sibley D."/>
            <person name="Venepally P."/>
            <person name="Hadjithomas M."/>
            <person name="Karamycheva S."/>
            <person name="Brunk B."/>
            <person name="Roos D."/>
            <person name="Caler E."/>
            <person name="Lorenzi H."/>
        </authorList>
    </citation>
    <scope>NUCLEOTIDE SEQUENCE</scope>
</reference>
<protein>
    <submittedName>
        <fullName evidence="2">Uncharacterized protein</fullName>
    </submittedName>
</protein>
<dbReference type="EMBL" id="AFNH02000923">
    <property type="protein sequence ID" value="EZG51712.1"/>
    <property type="molecule type" value="Genomic_DNA"/>
</dbReference>
<evidence type="ECO:0000313" key="2">
    <source>
        <dbReference type="EMBL" id="EZG51712.1"/>
    </source>
</evidence>
<organism evidence="2 3">
    <name type="scientific">Gregarina niphandrodes</name>
    <name type="common">Septate eugregarine</name>
    <dbReference type="NCBI Taxonomy" id="110365"/>
    <lineage>
        <taxon>Eukaryota</taxon>
        <taxon>Sar</taxon>
        <taxon>Alveolata</taxon>
        <taxon>Apicomplexa</taxon>
        <taxon>Conoidasida</taxon>
        <taxon>Gregarinasina</taxon>
        <taxon>Eugregarinorida</taxon>
        <taxon>Gregarinidae</taxon>
        <taxon>Gregarina</taxon>
    </lineage>
</organism>
<dbReference type="AlphaFoldDB" id="A0A023B2S6"/>
<proteinExistence type="predicted"/>